<dbReference type="OrthoDB" id="5325725at2"/>
<dbReference type="EMBL" id="AZJI01000001">
    <property type="protein sequence ID" value="ETD24759.1"/>
    <property type="molecule type" value="Genomic_DNA"/>
</dbReference>
<keyword evidence="1" id="KW-1133">Transmembrane helix</keyword>
<keyword evidence="3" id="KW-1185">Reference proteome</keyword>
<dbReference type="RefSeq" id="WP_023926761.1">
    <property type="nucleotide sequence ID" value="NZ_KI669454.1"/>
</dbReference>
<dbReference type="Proteomes" id="UP000018731">
    <property type="component" value="Unassembled WGS sequence"/>
</dbReference>
<dbReference type="AlphaFoldDB" id="V8CBL2"/>
<reference evidence="2 3" key="1">
    <citation type="journal article" date="2014" name="Genome Announc.">
        <title>Draft genome sequences of six enterohepatic helicobacter species isolated from humans and one from rhesus macaques.</title>
        <authorList>
            <person name="Shen Z."/>
            <person name="Sheh A."/>
            <person name="Young S.K."/>
            <person name="Abouelliel A."/>
            <person name="Ward D.V."/>
            <person name="Earl A.M."/>
            <person name="Fox J.G."/>
        </authorList>
    </citation>
    <scope>NUCLEOTIDE SEQUENCE [LARGE SCALE GENOMIC DNA]</scope>
    <source>
        <strain evidence="2 3">MIT 99-5501</strain>
    </source>
</reference>
<gene>
    <name evidence="2" type="ORF">HMPREF2086_00093</name>
</gene>
<evidence type="ECO:0000256" key="1">
    <source>
        <dbReference type="SAM" id="Phobius"/>
    </source>
</evidence>
<dbReference type="HOGENOM" id="CLU_1903809_0_0_7"/>
<feature type="transmembrane region" description="Helical" evidence="1">
    <location>
        <begin position="6"/>
        <end position="28"/>
    </location>
</feature>
<keyword evidence="1" id="KW-0472">Membrane</keyword>
<name>V8CBL2_9HELI</name>
<sequence>MFNHGFFALFLILAFGLGSVLLVFGLVARSAFGVRPPKPKQFTIKDFRALIPDAKTQAKALELVDMFIKKFNIIAPQSPQRQEWLDAVKELVSLDSIDTDKAAEIRERLISKNPNLQNDITQLVGNALKNKKS</sequence>
<evidence type="ECO:0000313" key="3">
    <source>
        <dbReference type="Proteomes" id="UP000018731"/>
    </source>
</evidence>
<dbReference type="PATRIC" id="fig|1357400.3.peg.134"/>
<proteinExistence type="predicted"/>
<evidence type="ECO:0000313" key="2">
    <source>
        <dbReference type="EMBL" id="ETD24759.1"/>
    </source>
</evidence>
<accession>V8CBL2</accession>
<keyword evidence="1" id="KW-0812">Transmembrane</keyword>
<protein>
    <submittedName>
        <fullName evidence="2">Uncharacterized protein</fullName>
    </submittedName>
</protein>
<organism evidence="2 3">
    <name type="scientific">Helicobacter macacae MIT 99-5501</name>
    <dbReference type="NCBI Taxonomy" id="1357400"/>
    <lineage>
        <taxon>Bacteria</taxon>
        <taxon>Pseudomonadati</taxon>
        <taxon>Campylobacterota</taxon>
        <taxon>Epsilonproteobacteria</taxon>
        <taxon>Campylobacterales</taxon>
        <taxon>Helicobacteraceae</taxon>
        <taxon>Helicobacter</taxon>
    </lineage>
</organism>
<comment type="caution">
    <text evidence="2">The sequence shown here is derived from an EMBL/GenBank/DDBJ whole genome shotgun (WGS) entry which is preliminary data.</text>
</comment>